<reference evidence="3" key="3">
    <citation type="submission" date="2015-04" db="UniProtKB">
        <authorList>
            <consortium name="EnsemblPlants"/>
        </authorList>
    </citation>
    <scope>IDENTIFICATION</scope>
</reference>
<dbReference type="Pfam" id="PF08224">
    <property type="entry name" value="DUF1719"/>
    <property type="match status" value="5"/>
</dbReference>
<feature type="compositionally biased region" description="Polar residues" evidence="1">
    <location>
        <begin position="269"/>
        <end position="279"/>
    </location>
</feature>
<evidence type="ECO:0000256" key="1">
    <source>
        <dbReference type="SAM" id="MobiDB-lite"/>
    </source>
</evidence>
<accession>A0A0D9WV08</accession>
<reference evidence="4" key="2">
    <citation type="submission" date="2013-12" db="EMBL/GenBank/DDBJ databases">
        <authorList>
            <person name="Yu Y."/>
            <person name="Lee S."/>
            <person name="de Baynast K."/>
            <person name="Wissotski M."/>
            <person name="Liu L."/>
            <person name="Talag J."/>
            <person name="Goicoechea J."/>
            <person name="Angelova A."/>
            <person name="Jetty R."/>
            <person name="Kudrna D."/>
            <person name="Golser W."/>
            <person name="Rivera L."/>
            <person name="Zhang J."/>
            <person name="Wing R."/>
        </authorList>
    </citation>
    <scope>NUCLEOTIDE SEQUENCE</scope>
</reference>
<dbReference type="eggNOG" id="ENOG502R51S">
    <property type="taxonomic scope" value="Eukaryota"/>
</dbReference>
<evidence type="ECO:0000313" key="4">
    <source>
        <dbReference type="Proteomes" id="UP000032180"/>
    </source>
</evidence>
<dbReference type="SMART" id="SM01157">
    <property type="entry name" value="DUF1719"/>
    <property type="match status" value="5"/>
</dbReference>
<feature type="region of interest" description="Disordered" evidence="1">
    <location>
        <begin position="266"/>
        <end position="287"/>
    </location>
</feature>
<dbReference type="PROSITE" id="PS01159">
    <property type="entry name" value="WW_DOMAIN_1"/>
    <property type="match status" value="2"/>
</dbReference>
<feature type="region of interest" description="Disordered" evidence="1">
    <location>
        <begin position="907"/>
        <end position="928"/>
    </location>
</feature>
<dbReference type="PANTHER" id="PTHR33377">
    <property type="entry name" value="OS10G0134700 PROTEIN-RELATED"/>
    <property type="match status" value="1"/>
</dbReference>
<organism evidence="3 4">
    <name type="scientific">Leersia perrieri</name>
    <dbReference type="NCBI Taxonomy" id="77586"/>
    <lineage>
        <taxon>Eukaryota</taxon>
        <taxon>Viridiplantae</taxon>
        <taxon>Streptophyta</taxon>
        <taxon>Embryophyta</taxon>
        <taxon>Tracheophyta</taxon>
        <taxon>Spermatophyta</taxon>
        <taxon>Magnoliopsida</taxon>
        <taxon>Liliopsida</taxon>
        <taxon>Poales</taxon>
        <taxon>Poaceae</taxon>
        <taxon>BOP clade</taxon>
        <taxon>Oryzoideae</taxon>
        <taxon>Oryzeae</taxon>
        <taxon>Oryzinae</taxon>
        <taxon>Leersia</taxon>
    </lineage>
</organism>
<feature type="domain" description="WW" evidence="2">
    <location>
        <begin position="1727"/>
        <end position="1752"/>
    </location>
</feature>
<protein>
    <recommendedName>
        <fullName evidence="2">WW domain-containing protein</fullName>
    </recommendedName>
</protein>
<evidence type="ECO:0000259" key="2">
    <source>
        <dbReference type="PROSITE" id="PS01159"/>
    </source>
</evidence>
<dbReference type="InterPro" id="IPR013181">
    <property type="entry name" value="DUF1719"/>
</dbReference>
<dbReference type="Proteomes" id="UP000032180">
    <property type="component" value="Chromosome 7"/>
</dbReference>
<evidence type="ECO:0000313" key="3">
    <source>
        <dbReference type="EnsemblPlants" id="LPERR07G01320.1"/>
    </source>
</evidence>
<dbReference type="InterPro" id="IPR001202">
    <property type="entry name" value="WW_dom"/>
</dbReference>
<sequence length="2490" mass="286306">MAAEMVNSAVIGETANRIISSLISKLKERPDELRKDNIERMEMAHIRMEAALVMSSKWQITDVPVLQWRSKLKRAAQDCDDALRRSKQRIVEDNQTRRRRFADGANDFVKLVEFGGTPRQYMFYDPLIGNLLSGKYLRYTALKGSIFYYLTIRPMSFEERGVEASAGFIYQDSKEPSKDIRLGFMLRLSESTDVFGVIIRCLQSCMPHYKFVAEHLRRELIQLPTQDFSWMTHSSYSIREYWINVHNTLTQWYRPNPFCCSDHGHHRISSPSTISNTKESSPSLSSRRTRLSSMFPEQVIAFHLQCHISLSDIQHNSDAPPLKLGALFIPHDTQEDMLEPQVESYALESIDENDQEMIHTSACLQDIDEKLLPKALQHLYKNNVSRMYQMCFKSSHGTAHFCVEKVRTATQSARRKRSTTRSLSHDNKRIRGDNYDNKGWKTNCIDLLKFQCVRASKKLQEMVNSAVIGETANRIISSLISKLKERPDELRKDNIERMEMAHIRMEAALVMSSKWQITDVPVLRWRSKLKRAAQDCDDALRRSKQRIVEDNQTRQQVSQSFPKRVAHATKSLVSSFISRDDASCVTSADVQRFERLADGANDFLKLVEFGGTPRQYMFFNPLIGNLFSGKYSRYIALKGSTFYYLVIRPVSFEERGVEATVGFVYQDSKDPSKDIRLGFMLRLSESTDVFGVIIKSLQSCMPHYKFVAEHVRRELVQLPTQDFSWKTHPSYSQREYWINVHNTLTKWYRLNAFCCSDLGNHLITSPSTISNTPESSPCSSSRRRRLSTMFPEQVIAFLLECRVTLSDVQHNSNMPPLKLGALFIPHDSPDDMLEPAVESYAVESFGENDQELVHTNTCLQDIDEKLLPKALHYLYKNDVSRMYQMCFKSSHGTAHLCVEKMCTGTQSARRKRSTTRSPTRDNKRMQGDNYDNEGWKTTCIELLKFQAVRGSNKLQGSIRSWMKHMVSSAVIGETANRIISSLVRKIKERPDKLSDNIERMEMAHIRLEAALVMSSKWQITDVPVLRWRRKLKRAAQDCDDTLRRSKQRVMEDNQTRQRVSHSFPKRIAHVTKSLVSSFISGDDTSCVSSTDVQRFERLADGANDFVKMVEFGGTPRKYMFFNPLIGNLLSGKCLRYMALKGSTFYYLLVRPVSLEERGMEATIGFIYQDLKDPSKDIRLGFMLRLSESTDVFGVIIKCIQTCMPRYKFVAECVRRELIQLPTQDFSWGIHPSYSQREYWINVHSTLTSQWYRPNPYCCSDHTNKSSPSPSSSRRTFSSMFPEQVIALLLQCHISLSDTQHSLDMPPLKLGALFIPHDTPEDMLEPESIVESYALDSIGENKQKLVQTNASLQDIDEKLLPKALQYLYKNNGSRMYQMCFKSSHGIAHLCVEKVPTETHSARIERSTTRSLAHDNNRIVEQGDSFDNEGWKATCIDLLKFQAVRTSNKLQGLIRSWITLTMAAEKVGSAVIGETMNRIISSLVSKLKERPDELSKDNIERMEMAHIRMEAALVMSSKWQITDVPVLRWRSKLKRAAQDCDDTLRRSKQRIVEDNQTKQQVSHSFPKMIAHATKSLVSSFITGDDASCVASADVQRFERLADGAIDFLKLVEFGGTPRQYMFFNPLIGNLLSGKCLRYRARKGSTFYSLAIRPISFEDRGVEATVGFIYHDTKEPSKDVELGFMFRLSESTDIFGIIIKCLQYCMPHCKFASEFVSRELIQLPTQDFSWETYPSYSHHEYWMNVHGTLTQWYRPNPFCCSDHDYHRITPSTSSNINNASPSPSSSRRRLSSMFPEQVMVLFLQCHISLSDIQHNLDMPPLKLCTLVMPHNSQEDILEPKVESYSLESIGENEQELVHTDACLQDIDENLLPEALQYLYNNNGSRMYEMCFKSNHGSAHLCVEKVSTEPQSALRTRSATWSWAHDDKRKIEQVNNERWVSMCTSLLKFRVARASEKLQGSIRSWVTQVTHKMEAAAAWKLGSAAMEMRMRNHENQRSTPLPSRGTRIRKSTAEEHLERLEMAHIKLEAVLETSYKWRITDPSLLRWQKKLKCAAQECDDTLHECRQRALEEEETEQEVRNSSFPKRIAHATKSLISSIFFSNINDSSRFAVQRFEWFADGAKEFLRFVEFGGTTHQYLFFDPLIRQLLAGKTLEYKLLSENKYRLFVIRPFNVSELRMEARLIFDSKNPGAPEDDFFLCMLLQISESMDIFGIVIKCLQLFNPHVKSTAESVRNELTQLPSQDFSWVPYAESSHQKHWDNIHNITTQWFRPNPLCCKQHTQSNSCGRNNIGMSTLQGVSLGPVIEVSLQCQVPIPEFREKGTIVEGKPCLEEFPHLKVDLVYTPHGSSEDLFPSIDSSVIEMINGDKQHCLHTNIALEQLEEIMLPRAVDCFRENAKAALYQMLWKSKHGGAYLQVVKATSNIQSTRRTIRRARKAKVLQRHGHKSQHHTDAIADFPNLWVAHAPVQLQGSILDWIQKEKETQLAPPLLRLKF</sequence>
<keyword evidence="4" id="KW-1185">Reference proteome</keyword>
<name>A0A0D9WV08_9ORYZ</name>
<proteinExistence type="predicted"/>
<dbReference type="HOGENOM" id="CLU_228599_0_0_1"/>
<dbReference type="PANTHER" id="PTHR33377:SF95">
    <property type="entry name" value="EXPRESSED PROTEIN"/>
    <property type="match status" value="1"/>
</dbReference>
<reference evidence="3 4" key="1">
    <citation type="submission" date="2012-08" db="EMBL/GenBank/DDBJ databases">
        <title>Oryza genome evolution.</title>
        <authorList>
            <person name="Wing R.A."/>
        </authorList>
    </citation>
    <scope>NUCLEOTIDE SEQUENCE</scope>
</reference>
<dbReference type="Gramene" id="LPERR07G01320.1">
    <property type="protein sequence ID" value="LPERR07G01320.1"/>
    <property type="gene ID" value="LPERR07G01320"/>
</dbReference>
<feature type="domain" description="WW" evidence="2">
    <location>
        <begin position="230"/>
        <end position="255"/>
    </location>
</feature>
<dbReference type="EnsemblPlants" id="LPERR07G01320.1">
    <property type="protein sequence ID" value="LPERR07G01320.1"/>
    <property type="gene ID" value="LPERR07G01320"/>
</dbReference>